<name>A0ABN3VAH6_9PSEU</name>
<protein>
    <submittedName>
        <fullName evidence="2">Uncharacterized protein</fullName>
    </submittedName>
</protein>
<comment type="caution">
    <text evidence="2">The sequence shown here is derived from an EMBL/GenBank/DDBJ whole genome shotgun (WGS) entry which is preliminary data.</text>
</comment>
<evidence type="ECO:0000313" key="3">
    <source>
        <dbReference type="Proteomes" id="UP001500979"/>
    </source>
</evidence>
<feature type="coiled-coil region" evidence="1">
    <location>
        <begin position="27"/>
        <end position="54"/>
    </location>
</feature>
<sequence>MSDAGLAMAAKFAGRADGAENSVSGVLQRYRDVLEEARDAVRDAMRTCREVDEQAAGSFRKLI</sequence>
<gene>
    <name evidence="2" type="ORF">GCM10010470_21410</name>
</gene>
<dbReference type="EMBL" id="BAAAUX010000011">
    <property type="protein sequence ID" value="GAA2786781.1"/>
    <property type="molecule type" value="Genomic_DNA"/>
</dbReference>
<dbReference type="RefSeq" id="WP_344679415.1">
    <property type="nucleotide sequence ID" value="NZ_BAAAUX010000011.1"/>
</dbReference>
<keyword evidence="3" id="KW-1185">Reference proteome</keyword>
<keyword evidence="1" id="KW-0175">Coiled coil</keyword>
<accession>A0ABN3VAH6</accession>
<evidence type="ECO:0000256" key="1">
    <source>
        <dbReference type="SAM" id="Coils"/>
    </source>
</evidence>
<proteinExistence type="predicted"/>
<organism evidence="2 3">
    <name type="scientific">Saccharopolyspora taberi</name>
    <dbReference type="NCBI Taxonomy" id="60895"/>
    <lineage>
        <taxon>Bacteria</taxon>
        <taxon>Bacillati</taxon>
        <taxon>Actinomycetota</taxon>
        <taxon>Actinomycetes</taxon>
        <taxon>Pseudonocardiales</taxon>
        <taxon>Pseudonocardiaceae</taxon>
        <taxon>Saccharopolyspora</taxon>
    </lineage>
</organism>
<dbReference type="Proteomes" id="UP001500979">
    <property type="component" value="Unassembled WGS sequence"/>
</dbReference>
<reference evidence="2 3" key="1">
    <citation type="journal article" date="2019" name="Int. J. Syst. Evol. Microbiol.">
        <title>The Global Catalogue of Microorganisms (GCM) 10K type strain sequencing project: providing services to taxonomists for standard genome sequencing and annotation.</title>
        <authorList>
            <consortium name="The Broad Institute Genomics Platform"/>
            <consortium name="The Broad Institute Genome Sequencing Center for Infectious Disease"/>
            <person name="Wu L."/>
            <person name="Ma J."/>
        </authorList>
    </citation>
    <scope>NUCLEOTIDE SEQUENCE [LARGE SCALE GENOMIC DNA]</scope>
    <source>
        <strain evidence="2 3">JCM 9383</strain>
    </source>
</reference>
<evidence type="ECO:0000313" key="2">
    <source>
        <dbReference type="EMBL" id="GAA2786781.1"/>
    </source>
</evidence>